<evidence type="ECO:0000256" key="1">
    <source>
        <dbReference type="SAM" id="MobiDB-lite"/>
    </source>
</evidence>
<feature type="transmembrane region" description="Helical" evidence="2">
    <location>
        <begin position="156"/>
        <end position="175"/>
    </location>
</feature>
<evidence type="ECO:0000256" key="2">
    <source>
        <dbReference type="SAM" id="Phobius"/>
    </source>
</evidence>
<feature type="transmembrane region" description="Helical" evidence="2">
    <location>
        <begin position="41"/>
        <end position="61"/>
    </location>
</feature>
<feature type="transmembrane region" description="Helical" evidence="2">
    <location>
        <begin position="234"/>
        <end position="255"/>
    </location>
</feature>
<name>A0A508BGC1_9ACTO</name>
<sequence>MSISSGSSDEQERRPFFGSVKPKADNFPGPRYPVTHPLTQANFVGVFTVLTIVIYTAVLRHFGQHAHLPPGKFYFALACALAVSWISLYIEGIPTFIQKIGHVMDKDLDGGVDDVDGPRPGHANGGVSGEASNWRAPSVEQHTDEFSYDTGVVIRVYFLVASSVFFSCLFSMYSGGPFQSAYAQIIVAYPLFATAFARRGRSLAAVYGITLVCAVGFQIVKYCGYFSYPTQSTGWYIAVTGILLVASWILAYVNVRSARRRVEKAWRKRNSGEVTDTTS</sequence>
<organism evidence="3 4">
    <name type="scientific">Actinomyces oris</name>
    <dbReference type="NCBI Taxonomy" id="544580"/>
    <lineage>
        <taxon>Bacteria</taxon>
        <taxon>Bacillati</taxon>
        <taxon>Actinomycetota</taxon>
        <taxon>Actinomycetes</taxon>
        <taxon>Actinomycetales</taxon>
        <taxon>Actinomycetaceae</taxon>
        <taxon>Actinomyces</taxon>
    </lineage>
</organism>
<dbReference type="EMBL" id="VICC01000006">
    <property type="protein sequence ID" value="TQD60343.1"/>
    <property type="molecule type" value="Genomic_DNA"/>
</dbReference>
<evidence type="ECO:0000313" key="4">
    <source>
        <dbReference type="Proteomes" id="UP000317942"/>
    </source>
</evidence>
<dbReference type="AlphaFoldDB" id="A0A508BGC1"/>
<dbReference type="RefSeq" id="WP_141406861.1">
    <property type="nucleotide sequence ID" value="NZ_CP066060.1"/>
</dbReference>
<keyword evidence="2" id="KW-1133">Transmembrane helix</keyword>
<gene>
    <name evidence="3" type="ORF">FK267_07810</name>
</gene>
<keyword evidence="2" id="KW-0472">Membrane</keyword>
<dbReference type="GeneID" id="64212463"/>
<dbReference type="Proteomes" id="UP000317942">
    <property type="component" value="Unassembled WGS sequence"/>
</dbReference>
<feature type="transmembrane region" description="Helical" evidence="2">
    <location>
        <begin position="181"/>
        <end position="197"/>
    </location>
</feature>
<comment type="caution">
    <text evidence="3">The sequence shown here is derived from an EMBL/GenBank/DDBJ whole genome shotgun (WGS) entry which is preliminary data.</text>
</comment>
<proteinExistence type="predicted"/>
<feature type="region of interest" description="Disordered" evidence="1">
    <location>
        <begin position="1"/>
        <end position="24"/>
    </location>
</feature>
<reference evidence="3 4" key="1">
    <citation type="submission" date="2019-06" db="EMBL/GenBank/DDBJ databases">
        <title>Draft genome sequence of Actinomyces oris CCUG 34288T.</title>
        <authorList>
            <person name="Salva-Serra F."/>
            <person name="Cardew S."/>
            <person name="Moore E."/>
        </authorList>
    </citation>
    <scope>NUCLEOTIDE SEQUENCE [LARGE SCALE GENOMIC DNA]</scope>
    <source>
        <strain evidence="3 4">CCUG 34288</strain>
    </source>
</reference>
<feature type="transmembrane region" description="Helical" evidence="2">
    <location>
        <begin position="204"/>
        <end position="228"/>
    </location>
</feature>
<evidence type="ECO:0000313" key="3">
    <source>
        <dbReference type="EMBL" id="TQD60343.1"/>
    </source>
</evidence>
<feature type="transmembrane region" description="Helical" evidence="2">
    <location>
        <begin position="73"/>
        <end position="90"/>
    </location>
</feature>
<accession>A0A508BGC1</accession>
<protein>
    <submittedName>
        <fullName evidence="3">Uncharacterized protein</fullName>
    </submittedName>
</protein>
<keyword evidence="2" id="KW-0812">Transmembrane</keyword>